<evidence type="ECO:0000313" key="1">
    <source>
        <dbReference type="EMBL" id="EDR46404.1"/>
    </source>
</evidence>
<proteinExistence type="predicted"/>
<reference evidence="1 2" key="2">
    <citation type="submission" date="2007-10" db="EMBL/GenBank/DDBJ databases">
        <authorList>
            <person name="Fulton L."/>
            <person name="Clifton S."/>
            <person name="Fulton B."/>
            <person name="Xu J."/>
            <person name="Minx P."/>
            <person name="Pepin K.H."/>
            <person name="Johnson M."/>
            <person name="Thiruvilangam P."/>
            <person name="Bhonagiri V."/>
            <person name="Nash W.E."/>
            <person name="Wang C."/>
            <person name="Mardis E.R."/>
            <person name="Wilson R.K."/>
        </authorList>
    </citation>
    <scope>NUCLEOTIDE SEQUENCE [LARGE SCALE GENOMIC DNA]</scope>
    <source>
        <strain evidence="1 2">ATCC 27755</strain>
    </source>
</reference>
<protein>
    <submittedName>
        <fullName evidence="1">Uncharacterized protein</fullName>
    </submittedName>
</protein>
<dbReference type="AlphaFoldDB" id="B0G9Q0"/>
<comment type="caution">
    <text evidence="1">The sequence shown here is derived from an EMBL/GenBank/DDBJ whole genome shotgun (WGS) entry which is preliminary data.</text>
</comment>
<name>B0G9Q0_9FIRM</name>
<organism evidence="1 2">
    <name type="scientific">Dorea formicigenerans ATCC 27755</name>
    <dbReference type="NCBI Taxonomy" id="411461"/>
    <lineage>
        <taxon>Bacteria</taxon>
        <taxon>Bacillati</taxon>
        <taxon>Bacillota</taxon>
        <taxon>Clostridia</taxon>
        <taxon>Lachnospirales</taxon>
        <taxon>Lachnospiraceae</taxon>
        <taxon>Dorea</taxon>
    </lineage>
</organism>
<dbReference type="STRING" id="411461.DORFOR_03016"/>
<gene>
    <name evidence="1" type="ORF">DORFOR_03016</name>
</gene>
<dbReference type="EMBL" id="AAXA02000015">
    <property type="protein sequence ID" value="EDR46404.1"/>
    <property type="molecule type" value="Genomic_DNA"/>
</dbReference>
<accession>B0G9Q0</accession>
<dbReference type="PaxDb" id="411461-DORFOR_03016"/>
<sequence>MFDYNISLNNENVNIKIENDKNKIAMSDNSEIQIEKIDFINGNKTLKQECRGYY</sequence>
<evidence type="ECO:0000313" key="2">
    <source>
        <dbReference type="Proteomes" id="UP000005359"/>
    </source>
</evidence>
<reference evidence="1 2" key="1">
    <citation type="submission" date="2007-10" db="EMBL/GenBank/DDBJ databases">
        <title>Draft genome sequence of Dorea formicigenerans(ATCC 27755).</title>
        <authorList>
            <person name="Sudarsanam P."/>
            <person name="Ley R."/>
            <person name="Guruge J."/>
            <person name="Turnbaugh P.J."/>
            <person name="Mahowald M."/>
            <person name="Liep D."/>
            <person name="Gordon J."/>
        </authorList>
    </citation>
    <scope>NUCLEOTIDE SEQUENCE [LARGE SCALE GENOMIC DNA]</scope>
    <source>
        <strain evidence="1 2">ATCC 27755</strain>
    </source>
</reference>
<dbReference type="Proteomes" id="UP000005359">
    <property type="component" value="Unassembled WGS sequence"/>
</dbReference>